<dbReference type="Proteomes" id="UP000255165">
    <property type="component" value="Unassembled WGS sequence"/>
</dbReference>
<evidence type="ECO:0000256" key="3">
    <source>
        <dbReference type="ARBA" id="ARBA00022519"/>
    </source>
</evidence>
<dbReference type="PANTHER" id="PTHR43394">
    <property type="entry name" value="ATP-DEPENDENT PERMEASE MDL1, MITOCHONDRIAL"/>
    <property type="match status" value="1"/>
</dbReference>
<protein>
    <submittedName>
        <fullName evidence="12">Peptidase domain-containing ABC transporter</fullName>
    </submittedName>
</protein>
<evidence type="ECO:0000256" key="8">
    <source>
        <dbReference type="ARBA" id="ARBA00023136"/>
    </source>
</evidence>
<feature type="transmembrane region" description="Helical" evidence="9">
    <location>
        <begin position="38"/>
        <end position="59"/>
    </location>
</feature>
<dbReference type="PROSITE" id="PS50929">
    <property type="entry name" value="ABC_TM1F"/>
    <property type="match status" value="1"/>
</dbReference>
<dbReference type="Gene3D" id="1.20.1560.10">
    <property type="entry name" value="ABC transporter type 1, transmembrane domain"/>
    <property type="match status" value="1"/>
</dbReference>
<feature type="domain" description="ABC transmembrane type-1" evidence="11">
    <location>
        <begin position="37"/>
        <end position="306"/>
    </location>
</feature>
<reference evidence="13" key="1">
    <citation type="submission" date="2018-06" db="EMBL/GenBank/DDBJ databases">
        <authorList>
            <person name="Feng T."/>
            <person name="Jeon C.O."/>
        </authorList>
    </citation>
    <scope>NUCLEOTIDE SEQUENCE [LARGE SCALE GENOMIC DNA]</scope>
    <source>
        <strain evidence="13">S23</strain>
    </source>
</reference>
<organism evidence="12 13">
    <name type="scientific">Cupriavidus lacunae</name>
    <dbReference type="NCBI Taxonomy" id="2666307"/>
    <lineage>
        <taxon>Bacteria</taxon>
        <taxon>Pseudomonadati</taxon>
        <taxon>Pseudomonadota</taxon>
        <taxon>Betaproteobacteria</taxon>
        <taxon>Burkholderiales</taxon>
        <taxon>Burkholderiaceae</taxon>
        <taxon>Cupriavidus</taxon>
    </lineage>
</organism>
<feature type="transmembrane region" description="Helical" evidence="9">
    <location>
        <begin position="65"/>
        <end position="83"/>
    </location>
</feature>
<dbReference type="CDD" id="cd03228">
    <property type="entry name" value="ABCC_MRP_Like"/>
    <property type="match status" value="1"/>
</dbReference>
<evidence type="ECO:0000256" key="6">
    <source>
        <dbReference type="ARBA" id="ARBA00022840"/>
    </source>
</evidence>
<keyword evidence="6" id="KW-0067">ATP-binding</keyword>
<dbReference type="InterPro" id="IPR036640">
    <property type="entry name" value="ABC1_TM_sf"/>
</dbReference>
<feature type="domain" description="ABC transporter" evidence="10">
    <location>
        <begin position="349"/>
        <end position="576"/>
    </location>
</feature>
<dbReference type="InterPro" id="IPR027417">
    <property type="entry name" value="P-loop_NTPase"/>
</dbReference>
<accession>A0A370NHE9</accession>
<dbReference type="InterPro" id="IPR039421">
    <property type="entry name" value="Type_1_exporter"/>
</dbReference>
<evidence type="ECO:0000256" key="2">
    <source>
        <dbReference type="ARBA" id="ARBA00022475"/>
    </source>
</evidence>
<dbReference type="EMBL" id="QKWJ01000122">
    <property type="protein sequence ID" value="RDK04993.1"/>
    <property type="molecule type" value="Genomic_DNA"/>
</dbReference>
<dbReference type="Gene3D" id="3.40.50.300">
    <property type="entry name" value="P-loop containing nucleotide triphosphate hydrolases"/>
    <property type="match status" value="1"/>
</dbReference>
<evidence type="ECO:0000259" key="11">
    <source>
        <dbReference type="PROSITE" id="PS50929"/>
    </source>
</evidence>
<evidence type="ECO:0000256" key="1">
    <source>
        <dbReference type="ARBA" id="ARBA00004651"/>
    </source>
</evidence>
<dbReference type="InterPro" id="IPR003593">
    <property type="entry name" value="AAA+_ATPase"/>
</dbReference>
<evidence type="ECO:0000256" key="5">
    <source>
        <dbReference type="ARBA" id="ARBA00022741"/>
    </source>
</evidence>
<evidence type="ECO:0000259" key="10">
    <source>
        <dbReference type="PROSITE" id="PS50893"/>
    </source>
</evidence>
<feature type="transmembrane region" description="Helical" evidence="9">
    <location>
        <begin position="140"/>
        <end position="162"/>
    </location>
</feature>
<keyword evidence="2" id="KW-1003">Cell membrane</keyword>
<comment type="subcellular location">
    <subcellularLocation>
        <location evidence="1">Cell membrane</location>
        <topology evidence="1">Multi-pass membrane protein</topology>
    </subcellularLocation>
</comment>
<dbReference type="InterPro" id="IPR011527">
    <property type="entry name" value="ABC1_TM_dom"/>
</dbReference>
<dbReference type="Pfam" id="PF00005">
    <property type="entry name" value="ABC_tran"/>
    <property type="match status" value="1"/>
</dbReference>
<evidence type="ECO:0000313" key="12">
    <source>
        <dbReference type="EMBL" id="RDK04993.1"/>
    </source>
</evidence>
<keyword evidence="4 9" id="KW-0812">Transmembrane</keyword>
<dbReference type="SUPFAM" id="SSF90123">
    <property type="entry name" value="ABC transporter transmembrane region"/>
    <property type="match status" value="1"/>
</dbReference>
<dbReference type="PROSITE" id="PS50893">
    <property type="entry name" value="ABC_TRANSPORTER_2"/>
    <property type="match status" value="1"/>
</dbReference>
<keyword evidence="5" id="KW-0547">Nucleotide-binding</keyword>
<evidence type="ECO:0000256" key="4">
    <source>
        <dbReference type="ARBA" id="ARBA00022692"/>
    </source>
</evidence>
<keyword evidence="3" id="KW-0997">Cell inner membrane</keyword>
<dbReference type="GO" id="GO:0005524">
    <property type="term" value="F:ATP binding"/>
    <property type="evidence" value="ECO:0007669"/>
    <property type="project" value="UniProtKB-KW"/>
</dbReference>
<dbReference type="AlphaFoldDB" id="A0A370NHE9"/>
<dbReference type="SUPFAM" id="SSF52540">
    <property type="entry name" value="P-loop containing nucleoside triphosphate hydrolases"/>
    <property type="match status" value="1"/>
</dbReference>
<evidence type="ECO:0000256" key="7">
    <source>
        <dbReference type="ARBA" id="ARBA00022989"/>
    </source>
</evidence>
<dbReference type="InterPro" id="IPR017871">
    <property type="entry name" value="ABC_transporter-like_CS"/>
</dbReference>
<dbReference type="CDD" id="cd18567">
    <property type="entry name" value="ABC_6TM_CvaB_RaxB_like"/>
    <property type="match status" value="1"/>
</dbReference>
<comment type="caution">
    <text evidence="12">The sequence shown here is derived from an EMBL/GenBank/DDBJ whole genome shotgun (WGS) entry which is preliminary data.</text>
</comment>
<evidence type="ECO:0000313" key="13">
    <source>
        <dbReference type="Proteomes" id="UP000255165"/>
    </source>
</evidence>
<keyword evidence="8 9" id="KW-0472">Membrane</keyword>
<keyword evidence="7 9" id="KW-1133">Transmembrane helix</keyword>
<keyword evidence="13" id="KW-1185">Reference proteome</keyword>
<sequence>MRDAQIAEAERQFRQRAEALEARAAAVRRTEAERGGALGGQAAILAMPYFGSLVLDYVVTADNRNLLHVLTLTFASILAIGAFSKFVQSYLSELVAALVNVNMTEGLVGQLLRNPISYFEKRNVGDIFSRIKSQEEINRYAAHTAISLRIDLAVGVLAVLLMLVQSPLLTGIALGIFVLYLGVSFALYAPMRDAHMLVLEQSARCDDTLIETIRAASLIKLSSGETRRTAAYMAQFRACAAASLRSAKLAAVRDAVLKSVEYADVIAVTWLAAGLMLDGKVSMGVFYSFMIYKSLASERLASVINAAFGRFMLNVPVARVADIVDSEPERYAPMGERNRAVEVARFETIAVRDVTFSYGVSDRDVLRNVALDIRRGDKIAIVGPSGSGKSTLFKLLAAAEPLQQGSISLNGIHWPNLTVDEIRRHVTQMRQGDIILHGSIADNVSLFEANADHDRIQKILGEVGLLDDVMRLPMRTRTIISDSIASISAGQRQRLILARTLYQPAELLLLDEPTSNLDPVSVARIGALLQRLGRTVVTITHDMSLAATFDRWYELIDGRLVPRGQLAGAGAVQGETCA</sequence>
<dbReference type="GO" id="GO:0005886">
    <property type="term" value="C:plasma membrane"/>
    <property type="evidence" value="ECO:0007669"/>
    <property type="project" value="UniProtKB-SubCell"/>
</dbReference>
<proteinExistence type="predicted"/>
<dbReference type="PROSITE" id="PS00211">
    <property type="entry name" value="ABC_TRANSPORTER_1"/>
    <property type="match status" value="1"/>
</dbReference>
<dbReference type="SMART" id="SM00382">
    <property type="entry name" value="AAA"/>
    <property type="match status" value="1"/>
</dbReference>
<dbReference type="Pfam" id="PF00664">
    <property type="entry name" value="ABC_membrane"/>
    <property type="match status" value="1"/>
</dbReference>
<name>A0A370NHE9_9BURK</name>
<gene>
    <name evidence="12" type="ORF">DN412_39520</name>
</gene>
<evidence type="ECO:0000256" key="9">
    <source>
        <dbReference type="SAM" id="Phobius"/>
    </source>
</evidence>
<feature type="transmembrane region" description="Helical" evidence="9">
    <location>
        <begin position="168"/>
        <end position="189"/>
    </location>
</feature>
<dbReference type="InterPro" id="IPR003439">
    <property type="entry name" value="ABC_transporter-like_ATP-bd"/>
</dbReference>
<dbReference type="GO" id="GO:0016887">
    <property type="term" value="F:ATP hydrolysis activity"/>
    <property type="evidence" value="ECO:0007669"/>
    <property type="project" value="InterPro"/>
</dbReference>
<dbReference type="PANTHER" id="PTHR43394:SF1">
    <property type="entry name" value="ATP-BINDING CASSETTE SUB-FAMILY B MEMBER 10, MITOCHONDRIAL"/>
    <property type="match status" value="1"/>
</dbReference>
<dbReference type="GO" id="GO:0015421">
    <property type="term" value="F:ABC-type oligopeptide transporter activity"/>
    <property type="evidence" value="ECO:0007669"/>
    <property type="project" value="TreeGrafter"/>
</dbReference>